<accession>Q4TF77</accession>
<proteinExistence type="predicted"/>
<gene>
    <name evidence="3" type="ORF">GSTENG00001788001</name>
</gene>
<dbReference type="OrthoDB" id="3176171at2759"/>
<feature type="non-terminal residue" evidence="3">
    <location>
        <position position="286"/>
    </location>
</feature>
<feature type="non-terminal residue" evidence="3">
    <location>
        <position position="1"/>
    </location>
</feature>
<reference evidence="3" key="1">
    <citation type="journal article" date="2004" name="Nature">
        <title>Genome duplication in the teleost fish Tetraodon nigroviridis reveals the early vertebrate proto-karyotype.</title>
        <authorList>
            <person name="Jaillon O."/>
            <person name="Aury J.-M."/>
            <person name="Brunet F."/>
            <person name="Petit J.-L."/>
            <person name="Stange-Thomann N."/>
            <person name="Mauceli E."/>
            <person name="Bouneau L."/>
            <person name="Fischer C."/>
            <person name="Ozouf-Costaz C."/>
            <person name="Bernot A."/>
            <person name="Nicaud S."/>
            <person name="Jaffe D."/>
            <person name="Fisher S."/>
            <person name="Lutfalla G."/>
            <person name="Dossat C."/>
            <person name="Segurens B."/>
            <person name="Dasilva C."/>
            <person name="Salanoubat M."/>
            <person name="Levy M."/>
            <person name="Boudet N."/>
            <person name="Castellano S."/>
            <person name="Anthouard V."/>
            <person name="Jubin C."/>
            <person name="Castelli V."/>
            <person name="Katinka M."/>
            <person name="Vacherie B."/>
            <person name="Biemont C."/>
            <person name="Skalli Z."/>
            <person name="Cattolico L."/>
            <person name="Poulain J."/>
            <person name="De Berardinis V."/>
            <person name="Cruaud C."/>
            <person name="Duprat S."/>
            <person name="Brottier P."/>
            <person name="Coutanceau J.-P."/>
            <person name="Gouzy J."/>
            <person name="Parra G."/>
            <person name="Lardier G."/>
            <person name="Chapple C."/>
            <person name="McKernan K.J."/>
            <person name="McEwan P."/>
            <person name="Bosak S."/>
            <person name="Kellis M."/>
            <person name="Volff J.-N."/>
            <person name="Guigo R."/>
            <person name="Zody M.C."/>
            <person name="Mesirov J."/>
            <person name="Lindblad-Toh K."/>
            <person name="Birren B."/>
            <person name="Nusbaum C."/>
            <person name="Kahn D."/>
            <person name="Robinson-Rechavi M."/>
            <person name="Laudet V."/>
            <person name="Schachter V."/>
            <person name="Quetier F."/>
            <person name="Saurin W."/>
            <person name="Scarpelli C."/>
            <person name="Wincker P."/>
            <person name="Lander E.S."/>
            <person name="Weissenbach J."/>
            <person name="Roest Crollius H."/>
        </authorList>
    </citation>
    <scope>NUCLEOTIDE SEQUENCE [LARGE SCALE GENOMIC DNA]</scope>
</reference>
<dbReference type="KEGG" id="tng:GSTEN00001788G001"/>
<dbReference type="Pfam" id="PF12473">
    <property type="entry name" value="DUF3694"/>
    <property type="match status" value="1"/>
</dbReference>
<sequence length="286" mass="31974">HAKYDLMVFFEICELEANGDYIPAVVDHRGGMPCHGTFLLHQGIQRRITVTIAHEAGNDFEWKEVKELVIGRIRNRPEADETIIDPNILSLNILSSGYFWPKHNDKTFYRFEAAWDSSMHNSLLLNRVTPYGEKIYITLSAYLEMENCTQPTVITKDFCMVFYSRDAKLPASRSIRNLFSTGCLRPSESNRVTGVYEITLCHVADNGSPGEAEVIEDDRQIYYTGIFPKISLFLSFLRHAASSQACAGHLGGIRPRGGEPGRVATTQRQSDSGPPVGAGEAQLTAR</sequence>
<dbReference type="EMBL" id="CAAE01004786">
    <property type="protein sequence ID" value="CAF88455.1"/>
    <property type="molecule type" value="Genomic_DNA"/>
</dbReference>
<name>Q4TF77_TETNG</name>
<feature type="domain" description="Kinesin-like" evidence="2">
    <location>
        <begin position="20"/>
        <end position="167"/>
    </location>
</feature>
<comment type="caution">
    <text evidence="3">The sequence shown here is derived from an EMBL/GenBank/DDBJ whole genome shotgun (WGS) entry which is preliminary data.</text>
</comment>
<evidence type="ECO:0000256" key="1">
    <source>
        <dbReference type="SAM" id="MobiDB-lite"/>
    </source>
</evidence>
<feature type="region of interest" description="Disordered" evidence="1">
    <location>
        <begin position="251"/>
        <end position="286"/>
    </location>
</feature>
<dbReference type="AlphaFoldDB" id="Q4TF77"/>
<organism evidence="3">
    <name type="scientific">Tetraodon nigroviridis</name>
    <name type="common">Spotted green pufferfish</name>
    <name type="synonym">Chelonodon nigroviridis</name>
    <dbReference type="NCBI Taxonomy" id="99883"/>
    <lineage>
        <taxon>Eukaryota</taxon>
        <taxon>Metazoa</taxon>
        <taxon>Chordata</taxon>
        <taxon>Craniata</taxon>
        <taxon>Vertebrata</taxon>
        <taxon>Euteleostomi</taxon>
        <taxon>Actinopterygii</taxon>
        <taxon>Neopterygii</taxon>
        <taxon>Teleostei</taxon>
        <taxon>Neoteleostei</taxon>
        <taxon>Acanthomorphata</taxon>
        <taxon>Eupercaria</taxon>
        <taxon>Tetraodontiformes</taxon>
        <taxon>Tetradontoidea</taxon>
        <taxon>Tetraodontidae</taxon>
        <taxon>Tetraodon</taxon>
    </lineage>
</organism>
<evidence type="ECO:0000259" key="2">
    <source>
        <dbReference type="Pfam" id="PF12473"/>
    </source>
</evidence>
<reference evidence="3" key="2">
    <citation type="submission" date="2004-02" db="EMBL/GenBank/DDBJ databases">
        <authorList>
            <consortium name="Genoscope"/>
            <consortium name="Whitehead Institute Centre for Genome Research"/>
        </authorList>
    </citation>
    <scope>NUCLEOTIDE SEQUENCE</scope>
</reference>
<evidence type="ECO:0000313" key="3">
    <source>
        <dbReference type="EMBL" id="CAF88455.1"/>
    </source>
</evidence>
<feature type="compositionally biased region" description="Gly residues" evidence="1">
    <location>
        <begin position="251"/>
        <end position="260"/>
    </location>
</feature>
<dbReference type="InterPro" id="IPR022164">
    <property type="entry name" value="Kinesin-like"/>
</dbReference>
<protein>
    <submittedName>
        <fullName evidence="3">(spotted green pufferfish) hypothetical protein</fullName>
    </submittedName>
</protein>